<accession>A0A5C3KL21</accession>
<dbReference type="Proteomes" id="UP000307440">
    <property type="component" value="Unassembled WGS sequence"/>
</dbReference>
<protein>
    <recommendedName>
        <fullName evidence="2">CxC6 like cysteine cluster associated with KDZ domain-containing protein</fullName>
    </recommendedName>
</protein>
<dbReference type="Pfam" id="PF18721">
    <property type="entry name" value="CxC6"/>
    <property type="match status" value="1"/>
</dbReference>
<dbReference type="OrthoDB" id="2527272at2759"/>
<dbReference type="InterPro" id="IPR040898">
    <property type="entry name" value="CxC6"/>
</dbReference>
<feature type="domain" description="CxC6 like cysteine cluster associated with KDZ" evidence="2">
    <location>
        <begin position="135"/>
        <end position="187"/>
    </location>
</feature>
<feature type="region of interest" description="Disordered" evidence="1">
    <location>
        <begin position="105"/>
        <end position="125"/>
    </location>
</feature>
<keyword evidence="4" id="KW-1185">Reference proteome</keyword>
<evidence type="ECO:0000256" key="1">
    <source>
        <dbReference type="SAM" id="MobiDB-lite"/>
    </source>
</evidence>
<name>A0A5C3KL21_COPMA</name>
<dbReference type="EMBL" id="ML210279">
    <property type="protein sequence ID" value="TFK21061.1"/>
    <property type="molecule type" value="Genomic_DNA"/>
</dbReference>
<dbReference type="AlphaFoldDB" id="A0A5C3KL21"/>
<sequence length="197" mass="21634">MYSFHASADAITAWWNLSFGLNSQNSNLKITRRQVWQAFVQGSLRMLGTNKQVNLTTKDNLPIDNVVEAAFDAFGNDGVISAASNHACEECTHIYKETADALQGTSLESTGGGSRDSDTMDVDSNEEEPTVSMAVVDGVVFGPTHCAFDGCSKSLDNYRGASFCTAHKEEWGNRCHVKDCQHVWRKPRHATYTSLFG</sequence>
<organism evidence="3 4">
    <name type="scientific">Coprinopsis marcescibilis</name>
    <name type="common">Agaric fungus</name>
    <name type="synonym">Psathyrella marcescibilis</name>
    <dbReference type="NCBI Taxonomy" id="230819"/>
    <lineage>
        <taxon>Eukaryota</taxon>
        <taxon>Fungi</taxon>
        <taxon>Dikarya</taxon>
        <taxon>Basidiomycota</taxon>
        <taxon>Agaricomycotina</taxon>
        <taxon>Agaricomycetes</taxon>
        <taxon>Agaricomycetidae</taxon>
        <taxon>Agaricales</taxon>
        <taxon>Agaricineae</taxon>
        <taxon>Psathyrellaceae</taxon>
        <taxon>Coprinopsis</taxon>
    </lineage>
</organism>
<evidence type="ECO:0000313" key="3">
    <source>
        <dbReference type="EMBL" id="TFK21061.1"/>
    </source>
</evidence>
<evidence type="ECO:0000259" key="2">
    <source>
        <dbReference type="Pfam" id="PF18721"/>
    </source>
</evidence>
<proteinExistence type="predicted"/>
<gene>
    <name evidence="3" type="ORF">FA15DRAFT_598547</name>
</gene>
<dbReference type="STRING" id="230819.A0A5C3KL21"/>
<evidence type="ECO:0000313" key="4">
    <source>
        <dbReference type="Proteomes" id="UP000307440"/>
    </source>
</evidence>
<reference evidence="3 4" key="1">
    <citation type="journal article" date="2019" name="Nat. Ecol. Evol.">
        <title>Megaphylogeny resolves global patterns of mushroom evolution.</title>
        <authorList>
            <person name="Varga T."/>
            <person name="Krizsan K."/>
            <person name="Foldi C."/>
            <person name="Dima B."/>
            <person name="Sanchez-Garcia M."/>
            <person name="Sanchez-Ramirez S."/>
            <person name="Szollosi G.J."/>
            <person name="Szarkandi J.G."/>
            <person name="Papp V."/>
            <person name="Albert L."/>
            <person name="Andreopoulos W."/>
            <person name="Angelini C."/>
            <person name="Antonin V."/>
            <person name="Barry K.W."/>
            <person name="Bougher N.L."/>
            <person name="Buchanan P."/>
            <person name="Buyck B."/>
            <person name="Bense V."/>
            <person name="Catcheside P."/>
            <person name="Chovatia M."/>
            <person name="Cooper J."/>
            <person name="Damon W."/>
            <person name="Desjardin D."/>
            <person name="Finy P."/>
            <person name="Geml J."/>
            <person name="Haridas S."/>
            <person name="Hughes K."/>
            <person name="Justo A."/>
            <person name="Karasinski D."/>
            <person name="Kautmanova I."/>
            <person name="Kiss B."/>
            <person name="Kocsube S."/>
            <person name="Kotiranta H."/>
            <person name="LaButti K.M."/>
            <person name="Lechner B.E."/>
            <person name="Liimatainen K."/>
            <person name="Lipzen A."/>
            <person name="Lukacs Z."/>
            <person name="Mihaltcheva S."/>
            <person name="Morgado L.N."/>
            <person name="Niskanen T."/>
            <person name="Noordeloos M.E."/>
            <person name="Ohm R.A."/>
            <person name="Ortiz-Santana B."/>
            <person name="Ovrebo C."/>
            <person name="Racz N."/>
            <person name="Riley R."/>
            <person name="Savchenko A."/>
            <person name="Shiryaev A."/>
            <person name="Soop K."/>
            <person name="Spirin V."/>
            <person name="Szebenyi C."/>
            <person name="Tomsovsky M."/>
            <person name="Tulloss R.E."/>
            <person name="Uehling J."/>
            <person name="Grigoriev I.V."/>
            <person name="Vagvolgyi C."/>
            <person name="Papp T."/>
            <person name="Martin F.M."/>
            <person name="Miettinen O."/>
            <person name="Hibbett D.S."/>
            <person name="Nagy L.G."/>
        </authorList>
    </citation>
    <scope>NUCLEOTIDE SEQUENCE [LARGE SCALE GENOMIC DNA]</scope>
    <source>
        <strain evidence="3 4">CBS 121175</strain>
    </source>
</reference>